<dbReference type="PRINTS" id="PR00421">
    <property type="entry name" value="THIOREDOXIN"/>
</dbReference>
<dbReference type="PANTHER" id="PTHR46115">
    <property type="entry name" value="THIOREDOXIN-LIKE PROTEIN 1"/>
    <property type="match status" value="1"/>
</dbReference>
<dbReference type="SUPFAM" id="SSF52833">
    <property type="entry name" value="Thioredoxin-like"/>
    <property type="match status" value="1"/>
</dbReference>
<gene>
    <name evidence="5" type="ORF">N7456_011370</name>
</gene>
<reference evidence="5" key="1">
    <citation type="submission" date="2022-11" db="EMBL/GenBank/DDBJ databases">
        <authorList>
            <person name="Petersen C."/>
        </authorList>
    </citation>
    <scope>NUCLEOTIDE SEQUENCE</scope>
    <source>
        <strain evidence="5">IBT 30069</strain>
    </source>
</reference>
<dbReference type="EMBL" id="JAPQKH010000007">
    <property type="protein sequence ID" value="KAJ5087754.1"/>
    <property type="molecule type" value="Genomic_DNA"/>
</dbReference>
<evidence type="ECO:0000256" key="2">
    <source>
        <dbReference type="ARBA" id="ARBA00023157"/>
    </source>
</evidence>
<evidence type="ECO:0000256" key="3">
    <source>
        <dbReference type="SAM" id="SignalP"/>
    </source>
</evidence>
<evidence type="ECO:0000313" key="6">
    <source>
        <dbReference type="Proteomes" id="UP001149165"/>
    </source>
</evidence>
<keyword evidence="6" id="KW-1185">Reference proteome</keyword>
<dbReference type="Proteomes" id="UP001149165">
    <property type="component" value="Unassembled WGS sequence"/>
</dbReference>
<protein>
    <submittedName>
        <fullName evidence="5">Thioredoxin</fullName>
    </submittedName>
</protein>
<feature type="chain" id="PRO_5040807458" evidence="3">
    <location>
        <begin position="27"/>
        <end position="137"/>
    </location>
</feature>
<dbReference type="PROSITE" id="PS51352">
    <property type="entry name" value="THIOREDOXIN_2"/>
    <property type="match status" value="1"/>
</dbReference>
<dbReference type="Pfam" id="PF00085">
    <property type="entry name" value="Thioredoxin"/>
    <property type="match status" value="1"/>
</dbReference>
<organism evidence="5 6">
    <name type="scientific">Penicillium angulare</name>
    <dbReference type="NCBI Taxonomy" id="116970"/>
    <lineage>
        <taxon>Eukaryota</taxon>
        <taxon>Fungi</taxon>
        <taxon>Dikarya</taxon>
        <taxon>Ascomycota</taxon>
        <taxon>Pezizomycotina</taxon>
        <taxon>Eurotiomycetes</taxon>
        <taxon>Eurotiomycetidae</taxon>
        <taxon>Eurotiales</taxon>
        <taxon>Aspergillaceae</taxon>
        <taxon>Penicillium</taxon>
    </lineage>
</organism>
<feature type="domain" description="Thioredoxin" evidence="4">
    <location>
        <begin position="21"/>
        <end position="137"/>
    </location>
</feature>
<keyword evidence="2" id="KW-1015">Disulfide bond</keyword>
<accession>A0A9W9ETT3</accession>
<dbReference type="PROSITE" id="PS00194">
    <property type="entry name" value="THIOREDOXIN_1"/>
    <property type="match status" value="1"/>
</dbReference>
<evidence type="ECO:0000259" key="4">
    <source>
        <dbReference type="PROSITE" id="PS51352"/>
    </source>
</evidence>
<comment type="caution">
    <text evidence="5">The sequence shown here is derived from an EMBL/GenBank/DDBJ whole genome shotgun (WGS) entry which is preliminary data.</text>
</comment>
<dbReference type="AlphaFoldDB" id="A0A9W9ETT3"/>
<reference evidence="5" key="2">
    <citation type="journal article" date="2023" name="IMA Fungus">
        <title>Comparative genomic study of the Penicillium genus elucidates a diverse pangenome and 15 lateral gene transfer events.</title>
        <authorList>
            <person name="Petersen C."/>
            <person name="Sorensen T."/>
            <person name="Nielsen M.R."/>
            <person name="Sondergaard T.E."/>
            <person name="Sorensen J.L."/>
            <person name="Fitzpatrick D.A."/>
            <person name="Frisvad J.C."/>
            <person name="Nielsen K.L."/>
        </authorList>
    </citation>
    <scope>NUCLEOTIDE SEQUENCE</scope>
    <source>
        <strain evidence="5">IBT 30069</strain>
    </source>
</reference>
<name>A0A9W9ETT3_9EURO</name>
<dbReference type="InterPro" id="IPR013766">
    <property type="entry name" value="Thioredoxin_domain"/>
</dbReference>
<dbReference type="InterPro" id="IPR036249">
    <property type="entry name" value="Thioredoxin-like_sf"/>
</dbReference>
<evidence type="ECO:0000256" key="1">
    <source>
        <dbReference type="ARBA" id="ARBA00008987"/>
    </source>
</evidence>
<feature type="signal peptide" evidence="3">
    <location>
        <begin position="1"/>
        <end position="26"/>
    </location>
</feature>
<evidence type="ECO:0000313" key="5">
    <source>
        <dbReference type="EMBL" id="KAJ5087754.1"/>
    </source>
</evidence>
<keyword evidence="3" id="KW-0732">Signal</keyword>
<sequence>MNVKITLVFLLCWIAFRYFQQRKISAKPMESHGKVTNIDNEVIFKALISSGPTVIDFYATWCGPCRAVGPQVGKLSEKYENVRFIQIDVDKMGGVAKQFSVTAMPTFVFVKDGQEFGTRVRGADVRALEAGIQALTA</sequence>
<dbReference type="InterPro" id="IPR017937">
    <property type="entry name" value="Thioredoxin_CS"/>
</dbReference>
<proteinExistence type="inferred from homology"/>
<dbReference type="Gene3D" id="3.40.30.10">
    <property type="entry name" value="Glutaredoxin"/>
    <property type="match status" value="1"/>
</dbReference>
<comment type="similarity">
    <text evidence="1">Belongs to the thioredoxin family.</text>
</comment>
<dbReference type="CDD" id="cd02947">
    <property type="entry name" value="TRX_family"/>
    <property type="match status" value="1"/>
</dbReference>
<dbReference type="OrthoDB" id="10263751at2759"/>